<feature type="transmembrane region" description="Helical" evidence="2">
    <location>
        <begin position="17"/>
        <end position="35"/>
    </location>
</feature>
<evidence type="ECO:0000256" key="1">
    <source>
        <dbReference type="SAM" id="MobiDB-lite"/>
    </source>
</evidence>
<evidence type="ECO:0000313" key="3">
    <source>
        <dbReference type="EMBL" id="QDU81599.1"/>
    </source>
</evidence>
<dbReference type="Proteomes" id="UP000317178">
    <property type="component" value="Chromosome"/>
</dbReference>
<accession>A0A518CQU6</accession>
<keyword evidence="2" id="KW-1133">Transmembrane helix</keyword>
<dbReference type="AlphaFoldDB" id="A0A518CQU6"/>
<keyword evidence="2" id="KW-0472">Membrane</keyword>
<dbReference type="OrthoDB" id="292816at2"/>
<feature type="compositionally biased region" description="Acidic residues" evidence="1">
    <location>
        <begin position="102"/>
        <end position="115"/>
    </location>
</feature>
<organism evidence="3 4">
    <name type="scientific">Polystyrenella longa</name>
    <dbReference type="NCBI Taxonomy" id="2528007"/>
    <lineage>
        <taxon>Bacteria</taxon>
        <taxon>Pseudomonadati</taxon>
        <taxon>Planctomycetota</taxon>
        <taxon>Planctomycetia</taxon>
        <taxon>Planctomycetales</taxon>
        <taxon>Planctomycetaceae</taxon>
        <taxon>Polystyrenella</taxon>
    </lineage>
</organism>
<keyword evidence="2" id="KW-0812">Transmembrane</keyword>
<gene>
    <name evidence="3" type="ORF">Pla110_33410</name>
</gene>
<evidence type="ECO:0000256" key="2">
    <source>
        <dbReference type="SAM" id="Phobius"/>
    </source>
</evidence>
<dbReference type="KEGG" id="plon:Pla110_33410"/>
<dbReference type="RefSeq" id="WP_144997079.1">
    <property type="nucleotide sequence ID" value="NZ_CP036281.1"/>
</dbReference>
<keyword evidence="4" id="KW-1185">Reference proteome</keyword>
<dbReference type="EMBL" id="CP036281">
    <property type="protein sequence ID" value="QDU81599.1"/>
    <property type="molecule type" value="Genomic_DNA"/>
</dbReference>
<evidence type="ECO:0008006" key="5">
    <source>
        <dbReference type="Google" id="ProtNLM"/>
    </source>
</evidence>
<sequence>MIFGVKNPLPDMISESWYLYAGLILAVGILIWVVIQIRARLRDDTDHEADPWQLLKQMQDLHRGGELTEEEYRSIKSRLISQDDESLQQPVDNSKQSIKEDCPDETSSDEQEARD</sequence>
<feature type="region of interest" description="Disordered" evidence="1">
    <location>
        <begin position="79"/>
        <end position="115"/>
    </location>
</feature>
<reference evidence="3 4" key="1">
    <citation type="submission" date="2019-02" db="EMBL/GenBank/DDBJ databases">
        <title>Deep-cultivation of Planctomycetes and their phenomic and genomic characterization uncovers novel biology.</title>
        <authorList>
            <person name="Wiegand S."/>
            <person name="Jogler M."/>
            <person name="Boedeker C."/>
            <person name="Pinto D."/>
            <person name="Vollmers J."/>
            <person name="Rivas-Marin E."/>
            <person name="Kohn T."/>
            <person name="Peeters S.H."/>
            <person name="Heuer A."/>
            <person name="Rast P."/>
            <person name="Oberbeckmann S."/>
            <person name="Bunk B."/>
            <person name="Jeske O."/>
            <person name="Meyerdierks A."/>
            <person name="Storesund J.E."/>
            <person name="Kallscheuer N."/>
            <person name="Luecker S."/>
            <person name="Lage O.M."/>
            <person name="Pohl T."/>
            <person name="Merkel B.J."/>
            <person name="Hornburger P."/>
            <person name="Mueller R.-W."/>
            <person name="Bruemmer F."/>
            <person name="Labrenz M."/>
            <person name="Spormann A.M."/>
            <person name="Op den Camp H."/>
            <person name="Overmann J."/>
            <person name="Amann R."/>
            <person name="Jetten M.S.M."/>
            <person name="Mascher T."/>
            <person name="Medema M.H."/>
            <person name="Devos D.P."/>
            <person name="Kaster A.-K."/>
            <person name="Ovreas L."/>
            <person name="Rohde M."/>
            <person name="Galperin M.Y."/>
            <person name="Jogler C."/>
        </authorList>
    </citation>
    <scope>NUCLEOTIDE SEQUENCE [LARGE SCALE GENOMIC DNA]</scope>
    <source>
        <strain evidence="3 4">Pla110</strain>
    </source>
</reference>
<feature type="compositionally biased region" description="Polar residues" evidence="1">
    <location>
        <begin position="87"/>
        <end position="96"/>
    </location>
</feature>
<name>A0A518CQU6_9PLAN</name>
<proteinExistence type="predicted"/>
<protein>
    <recommendedName>
        <fullName evidence="5">SHOCT domain-containing protein</fullName>
    </recommendedName>
</protein>
<evidence type="ECO:0000313" key="4">
    <source>
        <dbReference type="Proteomes" id="UP000317178"/>
    </source>
</evidence>